<evidence type="ECO:0000313" key="7">
    <source>
        <dbReference type="Proteomes" id="UP000235547"/>
    </source>
</evidence>
<dbReference type="OrthoDB" id="6238322at2"/>
<dbReference type="AlphaFoldDB" id="A0A2N7UK87"/>
<keyword evidence="6" id="KW-0969">Cilium</keyword>
<keyword evidence="7" id="KW-1185">Reference proteome</keyword>
<comment type="caution">
    <text evidence="6">The sequence shown here is derived from an EMBL/GenBank/DDBJ whole genome shotgun (WGS) entry which is preliminary data.</text>
</comment>
<reference evidence="6 7" key="1">
    <citation type="submission" date="2018-01" db="EMBL/GenBank/DDBJ databases">
        <title>Halomonas endophytica sp. nov., isolated from storage liquid in the stems of Populus euphratica.</title>
        <authorList>
            <person name="Chen C."/>
        </authorList>
    </citation>
    <scope>NUCLEOTIDE SEQUENCE [LARGE SCALE GENOMIC DNA]</scope>
    <source>
        <strain evidence="6 7">BZ-SZ-XJ27</strain>
    </source>
</reference>
<dbReference type="EMBL" id="PNRG01000013">
    <property type="protein sequence ID" value="PMR80846.1"/>
    <property type="molecule type" value="Genomic_DNA"/>
</dbReference>
<keyword evidence="2" id="KW-0963">Cytoplasm</keyword>
<dbReference type="GO" id="GO:0044781">
    <property type="term" value="P:bacterial-type flagellum organization"/>
    <property type="evidence" value="ECO:0007669"/>
    <property type="project" value="UniProtKB-KW"/>
</dbReference>
<dbReference type="Pfam" id="PF05400">
    <property type="entry name" value="FliT"/>
    <property type="match status" value="1"/>
</dbReference>
<comment type="subcellular location">
    <subcellularLocation>
        <location evidence="1">Cytoplasm</location>
        <location evidence="1">Cytosol</location>
    </subcellularLocation>
</comment>
<sequence>MSHHHQLQRHEPSSSAALLEAYEALLARSSRMLDAARAADWEALIGQETGYVVDVERLRRREAELPLDAAEASRKADLLERILAQDLEIRERLLERREALATLIGSSRQTLALSRAYGPQKAPEVITMDDRRAPKKAP</sequence>
<dbReference type="InterPro" id="IPR008622">
    <property type="entry name" value="FliT"/>
</dbReference>
<keyword evidence="6" id="KW-0966">Cell projection</keyword>
<evidence type="ECO:0000256" key="3">
    <source>
        <dbReference type="ARBA" id="ARBA00022795"/>
    </source>
</evidence>
<dbReference type="RefSeq" id="WP_102587668.1">
    <property type="nucleotide sequence ID" value="NZ_BNAE01000002.1"/>
</dbReference>
<name>A0A2N7UK87_9GAMM</name>
<keyword evidence="4" id="KW-0143">Chaperone</keyword>
<evidence type="ECO:0000256" key="5">
    <source>
        <dbReference type="ARBA" id="ARBA00093797"/>
    </source>
</evidence>
<evidence type="ECO:0000256" key="1">
    <source>
        <dbReference type="ARBA" id="ARBA00004514"/>
    </source>
</evidence>
<evidence type="ECO:0000313" key="6">
    <source>
        <dbReference type="EMBL" id="PMR80846.1"/>
    </source>
</evidence>
<organism evidence="6 7">
    <name type="scientific">Halomonas urumqiensis</name>
    <dbReference type="NCBI Taxonomy" id="1684789"/>
    <lineage>
        <taxon>Bacteria</taxon>
        <taxon>Pseudomonadati</taxon>
        <taxon>Pseudomonadota</taxon>
        <taxon>Gammaproteobacteria</taxon>
        <taxon>Oceanospirillales</taxon>
        <taxon>Halomonadaceae</taxon>
        <taxon>Halomonas</taxon>
    </lineage>
</organism>
<evidence type="ECO:0000256" key="2">
    <source>
        <dbReference type="ARBA" id="ARBA00022490"/>
    </source>
</evidence>
<keyword evidence="3" id="KW-1005">Bacterial flagellum biogenesis</keyword>
<keyword evidence="6" id="KW-0282">Flagellum</keyword>
<evidence type="ECO:0000256" key="4">
    <source>
        <dbReference type="ARBA" id="ARBA00023186"/>
    </source>
</evidence>
<gene>
    <name evidence="6" type="ORF">C1H70_07215</name>
</gene>
<dbReference type="Gene3D" id="1.20.58.380">
    <property type="entry name" value="Flagellar protein flit"/>
    <property type="match status" value="1"/>
</dbReference>
<protein>
    <recommendedName>
        <fullName evidence="5">Flagellar protein FliT</fullName>
    </recommendedName>
</protein>
<dbReference type="Proteomes" id="UP000235547">
    <property type="component" value="Unassembled WGS sequence"/>
</dbReference>
<proteinExistence type="predicted"/>
<accession>A0A2N7UK87</accession>